<dbReference type="InterPro" id="IPR056303">
    <property type="entry name" value="AMIN-like"/>
</dbReference>
<keyword evidence="5" id="KW-1185">Reference proteome</keyword>
<evidence type="ECO:0000256" key="2">
    <source>
        <dbReference type="SAM" id="SignalP"/>
    </source>
</evidence>
<feature type="compositionally biased region" description="Low complexity" evidence="1">
    <location>
        <begin position="20"/>
        <end position="66"/>
    </location>
</feature>
<evidence type="ECO:0000313" key="5">
    <source>
        <dbReference type="Proteomes" id="UP001235966"/>
    </source>
</evidence>
<proteinExistence type="predicted"/>
<dbReference type="Proteomes" id="UP001235966">
    <property type="component" value="Unassembled WGS sequence"/>
</dbReference>
<evidence type="ECO:0000313" key="4">
    <source>
        <dbReference type="EMBL" id="MDP9801614.1"/>
    </source>
</evidence>
<accession>A0ABT9ND14</accession>
<name>A0ABT9ND14_9ACTO</name>
<sequence length="215" mass="22451">MKNIWAIGAIAALTLAGCSSTATSTPTSAAPAGSQSDQAQQAASSSAPDAAQAATSSAPAQSSPAPTLEGFTTGESHSVNIKDLSAQALPVKVRMGSHPDKGYDRVVIEYSKAKAPVQWNAGWTKEATEEGSGFPVDLRGDIILEVFGYGIRYPGPLEHVEELKAVPPAGSVITEVKVNGGFEGSHQIYIGSDKARPYKVTWMDDPARLVIDVAR</sequence>
<feature type="signal peptide" evidence="2">
    <location>
        <begin position="1"/>
        <end position="24"/>
    </location>
</feature>
<feature type="domain" description="AMIN-like" evidence="3">
    <location>
        <begin position="91"/>
        <end position="214"/>
    </location>
</feature>
<protein>
    <recommendedName>
        <fullName evidence="3">AMIN-like domain-containing protein</fullName>
    </recommendedName>
</protein>
<comment type="caution">
    <text evidence="4">The sequence shown here is derived from an EMBL/GenBank/DDBJ whole genome shotgun (WGS) entry which is preliminary data.</text>
</comment>
<evidence type="ECO:0000256" key="1">
    <source>
        <dbReference type="SAM" id="MobiDB-lite"/>
    </source>
</evidence>
<feature type="chain" id="PRO_5047099911" description="AMIN-like domain-containing protein" evidence="2">
    <location>
        <begin position="25"/>
        <end position="215"/>
    </location>
</feature>
<reference evidence="4 5" key="1">
    <citation type="submission" date="2023-07" db="EMBL/GenBank/DDBJ databases">
        <title>Sequencing the genomes of 1000 actinobacteria strains.</title>
        <authorList>
            <person name="Klenk H.-P."/>
        </authorList>
    </citation>
    <scope>NUCLEOTIDE SEQUENCE [LARGE SCALE GENOMIC DNA]</scope>
    <source>
        <strain evidence="4 5">DSM 102162</strain>
    </source>
</reference>
<dbReference type="EMBL" id="JAUSQW010000001">
    <property type="protein sequence ID" value="MDP9801614.1"/>
    <property type="molecule type" value="Genomic_DNA"/>
</dbReference>
<gene>
    <name evidence="4" type="ORF">J2S49_001690</name>
</gene>
<keyword evidence="2" id="KW-0732">Signal</keyword>
<dbReference type="PROSITE" id="PS51257">
    <property type="entry name" value="PROKAR_LIPOPROTEIN"/>
    <property type="match status" value="1"/>
</dbReference>
<dbReference type="Pfam" id="PF24837">
    <property type="entry name" value="AMIN-like"/>
    <property type="match status" value="1"/>
</dbReference>
<evidence type="ECO:0000259" key="3">
    <source>
        <dbReference type="Pfam" id="PF24837"/>
    </source>
</evidence>
<feature type="region of interest" description="Disordered" evidence="1">
    <location>
        <begin position="20"/>
        <end position="74"/>
    </location>
</feature>
<organism evidence="4 5">
    <name type="scientific">Arcanobacterium wilhelmae</name>
    <dbReference type="NCBI Taxonomy" id="1803177"/>
    <lineage>
        <taxon>Bacteria</taxon>
        <taxon>Bacillati</taxon>
        <taxon>Actinomycetota</taxon>
        <taxon>Actinomycetes</taxon>
        <taxon>Actinomycetales</taxon>
        <taxon>Actinomycetaceae</taxon>
        <taxon>Arcanobacterium</taxon>
    </lineage>
</organism>
<dbReference type="RefSeq" id="WP_278059800.1">
    <property type="nucleotide sequence ID" value="NZ_CP121247.1"/>
</dbReference>